<feature type="region of interest" description="Disordered" evidence="1">
    <location>
        <begin position="467"/>
        <end position="510"/>
    </location>
</feature>
<gene>
    <name evidence="3" type="ORF">CYR75_11995</name>
</gene>
<dbReference type="KEGG" id="paru:CYR75_11995"/>
<evidence type="ECO:0000256" key="1">
    <source>
        <dbReference type="SAM" id="MobiDB-lite"/>
    </source>
</evidence>
<dbReference type="EMBL" id="CP025583">
    <property type="protein sequence ID" value="AUM74904.1"/>
    <property type="molecule type" value="Genomic_DNA"/>
</dbReference>
<evidence type="ECO:0000313" key="4">
    <source>
        <dbReference type="Proteomes" id="UP000234882"/>
    </source>
</evidence>
<keyword evidence="4" id="KW-1185">Reference proteome</keyword>
<evidence type="ECO:0000313" key="3">
    <source>
        <dbReference type="EMBL" id="AUM74904.1"/>
    </source>
</evidence>
<feature type="domain" description="Flagellar hook-length control protein-like C-terminal" evidence="2">
    <location>
        <begin position="398"/>
        <end position="474"/>
    </location>
</feature>
<dbReference type="AlphaFoldDB" id="A0A2K9MH23"/>
<dbReference type="InterPro" id="IPR038610">
    <property type="entry name" value="FliK-like_C_sf"/>
</dbReference>
<proteinExistence type="predicted"/>
<dbReference type="Pfam" id="PF02120">
    <property type="entry name" value="Flg_hook"/>
    <property type="match status" value="1"/>
</dbReference>
<accession>A0A2K9MH23</accession>
<dbReference type="CDD" id="cd17470">
    <property type="entry name" value="T3SS_Flik_C"/>
    <property type="match status" value="1"/>
</dbReference>
<feature type="region of interest" description="Disordered" evidence="1">
    <location>
        <begin position="191"/>
        <end position="218"/>
    </location>
</feature>
<feature type="compositionally biased region" description="Basic and acidic residues" evidence="1">
    <location>
        <begin position="203"/>
        <end position="218"/>
    </location>
</feature>
<dbReference type="Proteomes" id="UP000234882">
    <property type="component" value="Chromosome"/>
</dbReference>
<dbReference type="Gene3D" id="3.30.750.140">
    <property type="match status" value="1"/>
</dbReference>
<reference evidence="4" key="1">
    <citation type="submission" date="2017-12" db="EMBL/GenBank/DDBJ databases">
        <title>Genomic analysis of Paracoccus sp. CBA4604.</title>
        <authorList>
            <person name="Roh S.W."/>
            <person name="Kim J.Y."/>
            <person name="Kim J.S."/>
        </authorList>
    </citation>
    <scope>NUCLEOTIDE SEQUENCE [LARGE SCALE GENOMIC DNA]</scope>
    <source>
        <strain evidence="4">CBA4604</strain>
    </source>
</reference>
<sequence>MAAWKTAAPVDGLGSGAFLAVLAGVAAVPCGDAEAAAPATGEGLGEVGEAEEAVELAPPAEPDGAGGVEGEVEPLLAWAPMSPGVQPGRREAGAAGLSGGGAGLLAADGSVGRERAASLSDADGRRTEDASRIALSNDRIVLTERRNEIDERVGQEALDAAPSPARAQDIEHAMAFDEDSTLPVQWEAEKAPLAQTATAPVDRNLEGARDAESPQKPDLETEFATQAPARAKPQTIEAVRGSVPPPASPLGLPAQPPMEATLVAERQLETLASGHDGHEIETPLLWHTRLVGASQSEKIQDTQSDNLIEGLPTAQTSPQKMSRFVASRPHVLDSSFFSALKQAAPFQSGHDTTLLEKSVALGEAGRMSHLIATFTPSPGTAAANTAAPVHQQIASAIVAATPDSPETELLLAPEELGKLRFVFGQDDGALTILITAERPETLQLIRRNADALIQELNQLGLTDATVDFGDRGSRDRDHPAAKGSPSDTDPLAVQQVPAQPADKPPMPLRFGRLELRL</sequence>
<dbReference type="InterPro" id="IPR021136">
    <property type="entry name" value="Flagellar_hook_control-like_C"/>
</dbReference>
<organism evidence="3 4">
    <name type="scientific">Paracoccus jeotgali</name>
    <dbReference type="NCBI Taxonomy" id="2065379"/>
    <lineage>
        <taxon>Bacteria</taxon>
        <taxon>Pseudomonadati</taxon>
        <taxon>Pseudomonadota</taxon>
        <taxon>Alphaproteobacteria</taxon>
        <taxon>Rhodobacterales</taxon>
        <taxon>Paracoccaceae</taxon>
        <taxon>Paracoccus</taxon>
    </lineage>
</organism>
<name>A0A2K9MH23_9RHOB</name>
<evidence type="ECO:0000259" key="2">
    <source>
        <dbReference type="Pfam" id="PF02120"/>
    </source>
</evidence>
<feature type="compositionally biased region" description="Basic and acidic residues" evidence="1">
    <location>
        <begin position="468"/>
        <end position="480"/>
    </location>
</feature>
<protein>
    <recommendedName>
        <fullName evidence="2">Flagellar hook-length control protein-like C-terminal domain-containing protein</fullName>
    </recommendedName>
</protein>